<keyword evidence="2" id="KW-1185">Reference proteome</keyword>
<dbReference type="EMBL" id="BAAACP010000016">
    <property type="protein sequence ID" value="GAA0865570.1"/>
    <property type="molecule type" value="Genomic_DNA"/>
</dbReference>
<gene>
    <name evidence="1" type="ORF">GCM10008917_23540</name>
</gene>
<organism evidence="1 2">
    <name type="scientific">Paraclostridium tenue</name>
    <dbReference type="NCBI Taxonomy" id="1737"/>
    <lineage>
        <taxon>Bacteria</taxon>
        <taxon>Bacillati</taxon>
        <taxon>Bacillota</taxon>
        <taxon>Clostridia</taxon>
        <taxon>Peptostreptococcales</taxon>
        <taxon>Peptostreptococcaceae</taxon>
        <taxon>Paraclostridium</taxon>
    </lineage>
</organism>
<evidence type="ECO:0000313" key="1">
    <source>
        <dbReference type="EMBL" id="GAA0865570.1"/>
    </source>
</evidence>
<evidence type="ECO:0000313" key="2">
    <source>
        <dbReference type="Proteomes" id="UP001400965"/>
    </source>
</evidence>
<accession>A0ABN1M8B4</accession>
<dbReference type="Proteomes" id="UP001400965">
    <property type="component" value="Unassembled WGS sequence"/>
</dbReference>
<proteinExistence type="predicted"/>
<name>A0ABN1M8B4_9FIRM</name>
<reference evidence="1 2" key="1">
    <citation type="journal article" date="2019" name="Int. J. Syst. Evol. Microbiol.">
        <title>The Global Catalogue of Microorganisms (GCM) 10K type strain sequencing project: providing services to taxonomists for standard genome sequencing and annotation.</title>
        <authorList>
            <consortium name="The Broad Institute Genomics Platform"/>
            <consortium name="The Broad Institute Genome Sequencing Center for Infectious Disease"/>
            <person name="Wu L."/>
            <person name="Ma J."/>
        </authorList>
    </citation>
    <scope>NUCLEOTIDE SEQUENCE [LARGE SCALE GENOMIC DNA]</scope>
    <source>
        <strain evidence="1 2">JCM 6486</strain>
    </source>
</reference>
<protein>
    <submittedName>
        <fullName evidence="1">Uncharacterized protein</fullName>
    </submittedName>
</protein>
<comment type="caution">
    <text evidence="1">The sequence shown here is derived from an EMBL/GenBank/DDBJ whole genome shotgun (WGS) entry which is preliminary data.</text>
</comment>
<sequence>MDTIQPNPTSIIEIFSVVEELVYDVSNKNDVFIPISITTEDGLSNTVVISNSNENNFSINKNIIRYKNKAINLNKIVKIKILTENINFKKFKDLLSKRLRNFNSYNYNDQNSFSRKRKVQNFNTFNTNDFNRNDNLQDYIMKNMENIKTISYNTSSDKYISQSISKENLLNPNTNLYIKRKETLNDVNLDTDKLDVVSSIEKNTQNILTEIETEEKLVLTNNSEEVKVSKPINTEDISVLTDLEIKDFNILAKQTPTQAINNINQNKVDAITNITPNYLENTISGIDIQRQIIPPTTVEVLDLAPVNRFVNKHELEGKLLRLDPTGENYIGVFLDDGTFEPLKLTFKTFNVIPEDTINVVGNIYRSNLKKSLTHMDISKDPLIESLDVSYNNNLVKYQSESMTPLNELITQHKSTIKNITNEVETASVVSKSSYETINSIKNVEHSTIENISDIKMSSVINSTELIKSNHQVIEDVDLNKNTSSVVKDINLDNNDINSLISEDINGVVEFTGNGIMIVNDDSDILIYSIPKINSVN</sequence>
<dbReference type="RefSeq" id="WP_346046245.1">
    <property type="nucleotide sequence ID" value="NZ_BAAACP010000016.1"/>
</dbReference>